<evidence type="ECO:0000256" key="8">
    <source>
        <dbReference type="ARBA" id="ARBA00022692"/>
    </source>
</evidence>
<dbReference type="Pfam" id="PF03386">
    <property type="entry name" value="ENOD93"/>
    <property type="match status" value="1"/>
</dbReference>
<evidence type="ECO:0000313" key="16">
    <source>
        <dbReference type="Proteomes" id="UP000596661"/>
    </source>
</evidence>
<dbReference type="InterPro" id="IPR005050">
    <property type="entry name" value="Enod93"/>
</dbReference>
<dbReference type="GO" id="GO:0009003">
    <property type="term" value="F:signal peptidase activity"/>
    <property type="evidence" value="ECO:0007669"/>
    <property type="project" value="UniProtKB-EC"/>
</dbReference>
<comment type="function">
    <text evidence="13">Catalytic component of the signal peptidase complex (SPC) which catalyzes the cleavage of N-terminal signal sequences from nascent proteins as they are translocated into the lumen of the endoplasmic reticulum. Specifically cleaves N-terminal signal peptides that contain a hydrophobic alpha-helix (h-region) shorter than 18-20 amino acids.</text>
</comment>
<dbReference type="FunFam" id="2.10.109.10:FF:000003">
    <property type="entry name" value="Signal peptidase complex catalytic subunit SEC11"/>
    <property type="match status" value="1"/>
</dbReference>
<dbReference type="OMA" id="HERGDTK"/>
<evidence type="ECO:0000256" key="12">
    <source>
        <dbReference type="ARBA" id="ARBA00023136"/>
    </source>
</evidence>
<dbReference type="PRINTS" id="PR00728">
    <property type="entry name" value="SIGNALPTASE"/>
</dbReference>
<dbReference type="InterPro" id="IPR001733">
    <property type="entry name" value="Peptidase_S26B"/>
</dbReference>
<keyword evidence="7" id="KW-0645">Protease</keyword>
<evidence type="ECO:0000256" key="4">
    <source>
        <dbReference type="ARBA" id="ARBA00013208"/>
    </source>
</evidence>
<dbReference type="NCBIfam" id="TIGR02228">
    <property type="entry name" value="sigpep_I_arch"/>
    <property type="match status" value="1"/>
</dbReference>
<comment type="catalytic activity">
    <reaction evidence="1">
        <text>Cleavage of hydrophobic, N-terminal signal or leader sequences from secreted and periplasmic proteins.</text>
        <dbReference type="EC" id="3.4.21.89"/>
    </reaction>
</comment>
<dbReference type="PANTHER" id="PTHR10806">
    <property type="entry name" value="SIGNAL PEPTIDASE COMPLEX CATALYTIC SUBUNIT SEC11"/>
    <property type="match status" value="1"/>
</dbReference>
<evidence type="ECO:0000256" key="11">
    <source>
        <dbReference type="ARBA" id="ARBA00022989"/>
    </source>
</evidence>
<proteinExistence type="inferred from homology"/>
<dbReference type="EnsemblPlants" id="evm.model.08.612">
    <property type="protein sequence ID" value="cds.evm.model.08.612"/>
    <property type="gene ID" value="evm.TU.08.612"/>
</dbReference>
<reference evidence="15" key="1">
    <citation type="submission" date="2018-11" db="EMBL/GenBank/DDBJ databases">
        <authorList>
            <person name="Grassa J C."/>
        </authorList>
    </citation>
    <scope>NUCLEOTIDE SEQUENCE [LARGE SCALE GENOMIC DNA]</scope>
</reference>
<feature type="domain" description="Peptidase S24/S26A/S26B/S26C" evidence="14">
    <location>
        <begin position="125"/>
        <end position="228"/>
    </location>
</feature>
<protein>
    <recommendedName>
        <fullName evidence="5">Signal peptidase complex catalytic subunit SEC11</fullName>
        <ecNumber evidence="4">3.4.21.89</ecNumber>
    </recommendedName>
    <alternativeName>
        <fullName evidence="6">Signal peptidase complex catalytic subunit sec11</fullName>
    </alternativeName>
</protein>
<dbReference type="Pfam" id="PF00717">
    <property type="entry name" value="Peptidase_S24"/>
    <property type="match status" value="1"/>
</dbReference>
<dbReference type="Gene3D" id="2.10.109.10">
    <property type="entry name" value="Umud Fragment, subunit A"/>
    <property type="match status" value="1"/>
</dbReference>
<dbReference type="AlphaFoldDB" id="A0A803QBT8"/>
<dbReference type="InterPro" id="IPR019533">
    <property type="entry name" value="Peptidase_S26"/>
</dbReference>
<evidence type="ECO:0000256" key="13">
    <source>
        <dbReference type="ARBA" id="ARBA00045533"/>
    </source>
</evidence>
<keyword evidence="11" id="KW-1133">Transmembrane helix</keyword>
<keyword evidence="10" id="KW-0735">Signal-anchor</keyword>
<reference evidence="15" key="2">
    <citation type="submission" date="2021-03" db="UniProtKB">
        <authorList>
            <consortium name="EnsemblPlants"/>
        </authorList>
    </citation>
    <scope>IDENTIFICATION</scope>
</reference>
<evidence type="ECO:0000256" key="9">
    <source>
        <dbReference type="ARBA" id="ARBA00022801"/>
    </source>
</evidence>
<dbReference type="Proteomes" id="UP000596661">
    <property type="component" value="Chromosome 8"/>
</dbReference>
<evidence type="ECO:0000256" key="10">
    <source>
        <dbReference type="ARBA" id="ARBA00022968"/>
    </source>
</evidence>
<evidence type="ECO:0000256" key="1">
    <source>
        <dbReference type="ARBA" id="ARBA00000677"/>
    </source>
</evidence>
<keyword evidence="9" id="KW-0378">Hydrolase</keyword>
<dbReference type="EMBL" id="UZAU01000689">
    <property type="status" value="NOT_ANNOTATED_CDS"/>
    <property type="molecule type" value="Genomic_DNA"/>
</dbReference>
<evidence type="ECO:0000313" key="15">
    <source>
        <dbReference type="EnsemblPlants" id="cds.evm.model.08.612"/>
    </source>
</evidence>
<sequence>MAKNAAQSSLDQRLAMAKRCSHEGVKAGAKAAVVATIATAIPTLASARILPWAKAHLNHTAQALIISTDINSLAKRHQFLHPEMGWFSLSETLNSIKSIQIRQTISQVITLGLIVSSALLIWKGLMCITGSESPVVVVLSESMEPGFARGDILFLSMSKDPIRAGEIVVFNIDGRPIPIVHRVIKVHERTDTGEVNVLTKGDNNLVDDRMLYARGQKWLQRHHIMGRAVGFLPYVGWMTIIMTEKPILKYIIMGALGLLVITSKD</sequence>
<comment type="similarity">
    <text evidence="3">Belongs to the peptidase S26B family.</text>
</comment>
<evidence type="ECO:0000256" key="2">
    <source>
        <dbReference type="ARBA" id="ARBA00004648"/>
    </source>
</evidence>
<dbReference type="PANTHER" id="PTHR10806:SF6">
    <property type="entry name" value="SIGNAL PEPTIDASE COMPLEX CATALYTIC SUBUNIT SEC11"/>
    <property type="match status" value="1"/>
</dbReference>
<evidence type="ECO:0000256" key="5">
    <source>
        <dbReference type="ARBA" id="ARBA00019685"/>
    </source>
</evidence>
<dbReference type="Gramene" id="evm.model.08.612">
    <property type="protein sequence ID" value="cds.evm.model.08.612"/>
    <property type="gene ID" value="evm.TU.08.612"/>
</dbReference>
<keyword evidence="16" id="KW-1185">Reference proteome</keyword>
<comment type="subcellular location">
    <subcellularLocation>
        <location evidence="2">Endoplasmic reticulum membrane</location>
        <topology evidence="2">Single-pass type II membrane protein</topology>
    </subcellularLocation>
</comment>
<dbReference type="GO" id="GO:0006465">
    <property type="term" value="P:signal peptide processing"/>
    <property type="evidence" value="ECO:0007669"/>
    <property type="project" value="InterPro"/>
</dbReference>
<evidence type="ECO:0000256" key="3">
    <source>
        <dbReference type="ARBA" id="ARBA00011035"/>
    </source>
</evidence>
<dbReference type="SUPFAM" id="SSF51306">
    <property type="entry name" value="LexA/Signal peptidase"/>
    <property type="match status" value="1"/>
</dbReference>
<dbReference type="GO" id="GO:0005787">
    <property type="term" value="C:signal peptidase complex"/>
    <property type="evidence" value="ECO:0007669"/>
    <property type="project" value="TreeGrafter"/>
</dbReference>
<keyword evidence="12" id="KW-0472">Membrane</keyword>
<dbReference type="InterPro" id="IPR015927">
    <property type="entry name" value="Peptidase_S24_S26A/B/C"/>
</dbReference>
<dbReference type="GO" id="GO:0004252">
    <property type="term" value="F:serine-type endopeptidase activity"/>
    <property type="evidence" value="ECO:0007669"/>
    <property type="project" value="InterPro"/>
</dbReference>
<evidence type="ECO:0000256" key="6">
    <source>
        <dbReference type="ARBA" id="ARBA00021755"/>
    </source>
</evidence>
<evidence type="ECO:0000259" key="14">
    <source>
        <dbReference type="Pfam" id="PF00717"/>
    </source>
</evidence>
<organism evidence="15 16">
    <name type="scientific">Cannabis sativa</name>
    <name type="common">Hemp</name>
    <name type="synonym">Marijuana</name>
    <dbReference type="NCBI Taxonomy" id="3483"/>
    <lineage>
        <taxon>Eukaryota</taxon>
        <taxon>Viridiplantae</taxon>
        <taxon>Streptophyta</taxon>
        <taxon>Embryophyta</taxon>
        <taxon>Tracheophyta</taxon>
        <taxon>Spermatophyta</taxon>
        <taxon>Magnoliopsida</taxon>
        <taxon>eudicotyledons</taxon>
        <taxon>Gunneridae</taxon>
        <taxon>Pentapetalae</taxon>
        <taxon>rosids</taxon>
        <taxon>fabids</taxon>
        <taxon>Rosales</taxon>
        <taxon>Cannabaceae</taxon>
        <taxon>Cannabis</taxon>
    </lineage>
</organism>
<dbReference type="InterPro" id="IPR036286">
    <property type="entry name" value="LexA/Signal_pep-like_sf"/>
</dbReference>
<accession>A0A803QBT8</accession>
<dbReference type="EC" id="3.4.21.89" evidence="4"/>
<evidence type="ECO:0000256" key="7">
    <source>
        <dbReference type="ARBA" id="ARBA00022670"/>
    </source>
</evidence>
<keyword evidence="8" id="KW-0812">Transmembrane</keyword>
<name>A0A803QBT8_CANSA</name>
<dbReference type="CDD" id="cd06530">
    <property type="entry name" value="S26_SPase_I"/>
    <property type="match status" value="1"/>
</dbReference>